<dbReference type="SMART" id="SM00345">
    <property type="entry name" value="HTH_GNTR"/>
    <property type="match status" value="1"/>
</dbReference>
<dbReference type="Gene3D" id="3.40.1410.10">
    <property type="entry name" value="Chorismate lyase-like"/>
    <property type="match status" value="1"/>
</dbReference>
<dbReference type="PRINTS" id="PR00035">
    <property type="entry name" value="HTHGNTR"/>
</dbReference>
<dbReference type="PANTHER" id="PTHR44846:SF1">
    <property type="entry name" value="MANNOSYL-D-GLYCERATE TRANSPORT_METABOLISM SYSTEM REPRESSOR MNGR-RELATED"/>
    <property type="match status" value="1"/>
</dbReference>
<dbReference type="STRING" id="720554.Clocl_1802"/>
<organism evidence="5 6">
    <name type="scientific">Acetivibrio clariflavus (strain DSM 19732 / NBRC 101661 / EBR45)</name>
    <name type="common">Clostridium clariflavum</name>
    <dbReference type="NCBI Taxonomy" id="720554"/>
    <lineage>
        <taxon>Bacteria</taxon>
        <taxon>Bacillati</taxon>
        <taxon>Bacillota</taxon>
        <taxon>Clostridia</taxon>
        <taxon>Eubacteriales</taxon>
        <taxon>Oscillospiraceae</taxon>
        <taxon>Acetivibrio</taxon>
    </lineage>
</organism>
<dbReference type="SUPFAM" id="SSF64288">
    <property type="entry name" value="Chorismate lyase-like"/>
    <property type="match status" value="1"/>
</dbReference>
<dbReference type="GO" id="GO:0003700">
    <property type="term" value="F:DNA-binding transcription factor activity"/>
    <property type="evidence" value="ECO:0007669"/>
    <property type="project" value="InterPro"/>
</dbReference>
<feature type="domain" description="HTH gntR-type" evidence="4">
    <location>
        <begin position="8"/>
        <end position="76"/>
    </location>
</feature>
<keyword evidence="3" id="KW-0804">Transcription</keyword>
<reference evidence="6" key="1">
    <citation type="submission" date="2011-12" db="EMBL/GenBank/DDBJ databases">
        <title>Complete sequence of Clostridium clariflavum DSM 19732.</title>
        <authorList>
            <consortium name="US DOE Joint Genome Institute"/>
            <person name="Lucas S."/>
            <person name="Han J."/>
            <person name="Lapidus A."/>
            <person name="Cheng J.-F."/>
            <person name="Goodwin L."/>
            <person name="Pitluck S."/>
            <person name="Peters L."/>
            <person name="Teshima H."/>
            <person name="Detter J.C."/>
            <person name="Han C."/>
            <person name="Tapia R."/>
            <person name="Land M."/>
            <person name="Hauser L."/>
            <person name="Kyrpides N."/>
            <person name="Ivanova N."/>
            <person name="Pagani I."/>
            <person name="Kitzmiller T."/>
            <person name="Lynd L."/>
            <person name="Izquierdo J."/>
            <person name="Woyke T."/>
        </authorList>
    </citation>
    <scope>NUCLEOTIDE SEQUENCE [LARGE SCALE GENOMIC DNA]</scope>
    <source>
        <strain evidence="6">DSM 19732 / NBRC 101661 / EBR45</strain>
    </source>
</reference>
<evidence type="ECO:0000256" key="3">
    <source>
        <dbReference type="ARBA" id="ARBA00023163"/>
    </source>
</evidence>
<keyword evidence="6" id="KW-1185">Reference proteome</keyword>
<dbReference type="PROSITE" id="PS50949">
    <property type="entry name" value="HTH_GNTR"/>
    <property type="match status" value="1"/>
</dbReference>
<dbReference type="PANTHER" id="PTHR44846">
    <property type="entry name" value="MANNOSYL-D-GLYCERATE TRANSPORT/METABOLISM SYSTEM REPRESSOR MNGR-RELATED"/>
    <property type="match status" value="1"/>
</dbReference>
<dbReference type="Proteomes" id="UP000005435">
    <property type="component" value="Chromosome"/>
</dbReference>
<dbReference type="InterPro" id="IPR000524">
    <property type="entry name" value="Tscrpt_reg_HTH_GntR"/>
</dbReference>
<dbReference type="Pfam" id="PF00392">
    <property type="entry name" value="GntR"/>
    <property type="match status" value="1"/>
</dbReference>
<evidence type="ECO:0000256" key="2">
    <source>
        <dbReference type="ARBA" id="ARBA00023125"/>
    </source>
</evidence>
<dbReference type="KEGG" id="ccl:Clocl_1802"/>
<dbReference type="SUPFAM" id="SSF46785">
    <property type="entry name" value="Winged helix' DNA-binding domain"/>
    <property type="match status" value="1"/>
</dbReference>
<name>G8LU23_ACECE</name>
<dbReference type="InterPro" id="IPR011663">
    <property type="entry name" value="UTRA"/>
</dbReference>
<dbReference type="Pfam" id="PF07702">
    <property type="entry name" value="UTRA"/>
    <property type="match status" value="1"/>
</dbReference>
<dbReference type="SMART" id="SM00866">
    <property type="entry name" value="UTRA"/>
    <property type="match status" value="1"/>
</dbReference>
<accession>G8LU23</accession>
<dbReference type="InterPro" id="IPR050679">
    <property type="entry name" value="Bact_HTH_transcr_reg"/>
</dbReference>
<dbReference type="CDD" id="cd07377">
    <property type="entry name" value="WHTH_GntR"/>
    <property type="match status" value="1"/>
</dbReference>
<reference evidence="5 6" key="2">
    <citation type="journal article" date="2012" name="Stand. Genomic Sci.">
        <title>Complete Genome Sequence of Clostridium clariflavum DSM 19732.</title>
        <authorList>
            <person name="Izquierdo J.A."/>
            <person name="Goodwin L."/>
            <person name="Davenport K.W."/>
            <person name="Teshima H."/>
            <person name="Bruce D."/>
            <person name="Detter C."/>
            <person name="Tapia R."/>
            <person name="Han S."/>
            <person name="Land M."/>
            <person name="Hauser L."/>
            <person name="Jeffries C.D."/>
            <person name="Han J."/>
            <person name="Pitluck S."/>
            <person name="Nolan M."/>
            <person name="Chen A."/>
            <person name="Huntemann M."/>
            <person name="Mavromatis K."/>
            <person name="Mikhailova N."/>
            <person name="Liolios K."/>
            <person name="Woyke T."/>
            <person name="Lynd L.R."/>
        </authorList>
    </citation>
    <scope>NUCLEOTIDE SEQUENCE [LARGE SCALE GENOMIC DNA]</scope>
    <source>
        <strain evidence="6">DSM 19732 / NBRC 101661 / EBR45</strain>
    </source>
</reference>
<dbReference type="GO" id="GO:0003677">
    <property type="term" value="F:DNA binding"/>
    <property type="evidence" value="ECO:0007669"/>
    <property type="project" value="UniProtKB-KW"/>
</dbReference>
<dbReference type="HOGENOM" id="CLU_063236_8_2_9"/>
<protein>
    <submittedName>
        <fullName evidence="5">Transcriptional regulator</fullName>
    </submittedName>
</protein>
<gene>
    <name evidence="5" type="ordered locus">Clocl_1802</name>
</gene>
<dbReference type="InterPro" id="IPR028978">
    <property type="entry name" value="Chorismate_lyase_/UTRA_dom_sf"/>
</dbReference>
<evidence type="ECO:0000259" key="4">
    <source>
        <dbReference type="PROSITE" id="PS50949"/>
    </source>
</evidence>
<dbReference type="EMBL" id="CP003065">
    <property type="protein sequence ID" value="AEV68411.1"/>
    <property type="molecule type" value="Genomic_DNA"/>
</dbReference>
<dbReference type="RefSeq" id="WP_014254997.1">
    <property type="nucleotide sequence ID" value="NC_016627.1"/>
</dbReference>
<evidence type="ECO:0000313" key="5">
    <source>
        <dbReference type="EMBL" id="AEV68411.1"/>
    </source>
</evidence>
<keyword evidence="1" id="KW-0805">Transcription regulation</keyword>
<dbReference type="AlphaFoldDB" id="G8LU23"/>
<dbReference type="FunFam" id="1.10.10.10:FF:000079">
    <property type="entry name" value="GntR family transcriptional regulator"/>
    <property type="match status" value="1"/>
</dbReference>
<dbReference type="OrthoDB" id="457376at2"/>
<dbReference type="GO" id="GO:0045892">
    <property type="term" value="P:negative regulation of DNA-templated transcription"/>
    <property type="evidence" value="ECO:0007669"/>
    <property type="project" value="TreeGrafter"/>
</dbReference>
<dbReference type="eggNOG" id="COG2188">
    <property type="taxonomic scope" value="Bacteria"/>
</dbReference>
<dbReference type="InterPro" id="IPR036388">
    <property type="entry name" value="WH-like_DNA-bd_sf"/>
</dbReference>
<evidence type="ECO:0000256" key="1">
    <source>
        <dbReference type="ARBA" id="ARBA00023015"/>
    </source>
</evidence>
<sequence length="245" mass="27950">MINKYSNIPLYSQLKNLIIEKIENGEYPPETKIPSEQELCEMFGISRPTVRQAISELTNSGYLYKEKGKGTFVSKPKSVIDVKVYTGFSDSILDNDNPGERNIVSINIITNKDYKKLSDIFSISYMQTIDFAQIAYITNIENEVFSYNISYIPLTLFPNIIEDLKNKKQSFDILRGKYPLVPAKTKSSLEVVYTEPDEAQYLRVQAGQPLIKISNIIYSKSGQAVEYVVSKYRADKCVLTFENVK</sequence>
<dbReference type="Gene3D" id="1.10.10.10">
    <property type="entry name" value="Winged helix-like DNA-binding domain superfamily/Winged helix DNA-binding domain"/>
    <property type="match status" value="1"/>
</dbReference>
<evidence type="ECO:0000313" key="6">
    <source>
        <dbReference type="Proteomes" id="UP000005435"/>
    </source>
</evidence>
<dbReference type="InterPro" id="IPR036390">
    <property type="entry name" value="WH_DNA-bd_sf"/>
</dbReference>
<keyword evidence="2" id="KW-0238">DNA-binding</keyword>
<proteinExistence type="predicted"/>